<dbReference type="EMBL" id="VUNR01000004">
    <property type="protein sequence ID" value="MSU07970.1"/>
    <property type="molecule type" value="Genomic_DNA"/>
</dbReference>
<dbReference type="RefSeq" id="WP_154406053.1">
    <property type="nucleotide sequence ID" value="NZ_JAQXJM010000156.1"/>
</dbReference>
<dbReference type="Proteomes" id="UP000433181">
    <property type="component" value="Unassembled WGS sequence"/>
</dbReference>
<dbReference type="AlphaFoldDB" id="A0A6I2UE76"/>
<name>A0A6I2UE76_9FIRM</name>
<accession>A0A6I2UE76</accession>
<evidence type="ECO:0000313" key="1">
    <source>
        <dbReference type="EMBL" id="MSU07970.1"/>
    </source>
</evidence>
<gene>
    <name evidence="1" type="ORF">FYJ84_03060</name>
</gene>
<dbReference type="Pfam" id="PF14070">
    <property type="entry name" value="YjfB_motility"/>
    <property type="match status" value="1"/>
</dbReference>
<keyword evidence="2" id="KW-1185">Reference proteome</keyword>
<dbReference type="GeneID" id="96777884"/>
<comment type="caution">
    <text evidence="1">The sequence shown here is derived from an EMBL/GenBank/DDBJ whole genome shotgun (WGS) entry which is preliminary data.</text>
</comment>
<evidence type="ECO:0000313" key="2">
    <source>
        <dbReference type="Proteomes" id="UP000433181"/>
    </source>
</evidence>
<dbReference type="InterPro" id="IPR025906">
    <property type="entry name" value="YjfB_motility"/>
</dbReference>
<organism evidence="1 2">
    <name type="scientific">Anaerovibrio slackiae</name>
    <dbReference type="NCBI Taxonomy" id="2652309"/>
    <lineage>
        <taxon>Bacteria</taxon>
        <taxon>Bacillati</taxon>
        <taxon>Bacillota</taxon>
        <taxon>Negativicutes</taxon>
        <taxon>Selenomonadales</taxon>
        <taxon>Selenomonadaceae</taxon>
        <taxon>Anaerovibrio</taxon>
    </lineage>
</organism>
<reference evidence="1 2" key="1">
    <citation type="submission" date="2019-08" db="EMBL/GenBank/DDBJ databases">
        <title>In-depth cultivation of the pig gut microbiome towards novel bacterial diversity and tailored functional studies.</title>
        <authorList>
            <person name="Wylensek D."/>
            <person name="Hitch T.C.A."/>
            <person name="Clavel T."/>
        </authorList>
    </citation>
    <scope>NUCLEOTIDE SEQUENCE [LARGE SCALE GENOMIC DNA]</scope>
    <source>
        <strain evidence="1 2">WCA-693-APC-5D-A</strain>
    </source>
</reference>
<sequence length="61" mass="6533">MDYMSIAAMSVGLHQQQLDMQVGTSVMKMAMETSETAMMDMLESIDVSAMTGIGGNIDILA</sequence>
<protein>
    <submittedName>
        <fullName evidence="1">Putative motility protein</fullName>
    </submittedName>
</protein>
<proteinExistence type="predicted"/>